<proteinExistence type="predicted"/>
<name>A0AB72X4J0_9RALS</name>
<dbReference type="Pfam" id="PF11185">
    <property type="entry name" value="DUF2971"/>
    <property type="match status" value="1"/>
</dbReference>
<evidence type="ECO:0000313" key="2">
    <source>
        <dbReference type="Proteomes" id="UP001189225"/>
    </source>
</evidence>
<dbReference type="EMBL" id="CATWHI010000004">
    <property type="protein sequence ID" value="CAJ0742113.1"/>
    <property type="molecule type" value="Genomic_DNA"/>
</dbReference>
<evidence type="ECO:0008006" key="3">
    <source>
        <dbReference type="Google" id="ProtNLM"/>
    </source>
</evidence>
<organism evidence="1 2">
    <name type="scientific">Ralstonia edaphi</name>
    <dbReference type="NCBI Taxonomy" id="3058599"/>
    <lineage>
        <taxon>Bacteria</taxon>
        <taxon>Pseudomonadati</taxon>
        <taxon>Pseudomonadota</taxon>
        <taxon>Betaproteobacteria</taxon>
        <taxon>Burkholderiales</taxon>
        <taxon>Burkholderiaceae</taxon>
        <taxon>Ralstonia</taxon>
    </lineage>
</organism>
<dbReference type="AlphaFoldDB" id="A0AB72X4J0"/>
<comment type="caution">
    <text evidence="1">The sequence shown here is derived from an EMBL/GenBank/DDBJ whole genome shotgun (WGS) entry which is preliminary data.</text>
</comment>
<dbReference type="Proteomes" id="UP001189225">
    <property type="component" value="Unassembled WGS sequence"/>
</dbReference>
<reference evidence="1 2" key="1">
    <citation type="submission" date="2023-07" db="EMBL/GenBank/DDBJ databases">
        <authorList>
            <person name="Peeters C."/>
        </authorList>
    </citation>
    <scope>NUCLEOTIDE SEQUENCE [LARGE SCALE GENOMIC DNA]</scope>
    <source>
        <strain evidence="1 2">R-16034</strain>
    </source>
</reference>
<evidence type="ECO:0000313" key="1">
    <source>
        <dbReference type="EMBL" id="CAJ0742113.1"/>
    </source>
</evidence>
<protein>
    <recommendedName>
        <fullName evidence="3">DUF2971 domain-containing protein</fullName>
    </recommendedName>
</protein>
<dbReference type="InterPro" id="IPR021352">
    <property type="entry name" value="DUF2971"/>
</dbReference>
<sequence>MAIQVVDFARLSKVFYPVAYRKIQGARAKAKSFVYYTTAEVAESVIKYRQVWMRNALSMNDYMEIDHGRDCLRDALESRVGVRMKAALDAAHAGIWAQSYDKFRTMLPGIKRDTYITCVSEHLTKERTLGRLSMWRAYGAKSGVALVLNSEAILSEESVVGAVSSPVEYLDSAGFRRAMANVASGLHAERDFLATIPRPLLERYIFEMLRYAVLCVKHPGFAEEREWRIFVTNFLQHSDVLERTVHTVRGTPQHVLKIPMCKSVNSKLKRSFADVVQGVIIGPCAFPDIAARAFQDLLVGAGMDPEDASRRVSISGIPLRHL</sequence>
<keyword evidence="2" id="KW-1185">Reference proteome</keyword>
<gene>
    <name evidence="1" type="ORF">R16034_02976</name>
</gene>
<accession>A0AB72X4J0</accession>